<keyword evidence="2" id="KW-0560">Oxidoreductase</keyword>
<dbReference type="InterPro" id="IPR016163">
    <property type="entry name" value="Ald_DH_C"/>
</dbReference>
<evidence type="ECO:0000256" key="2">
    <source>
        <dbReference type="ARBA" id="ARBA00023002"/>
    </source>
</evidence>
<dbReference type="FunFam" id="3.40.309.10:FF:000004">
    <property type="entry name" value="Succinate-semialdehyde dehydrogenase I"/>
    <property type="match status" value="1"/>
</dbReference>
<proteinExistence type="inferred from homology"/>
<sequence>MEMNLYINGKSTRTNQVFDVINPYSKEIIDTVPDAGEEEAELAVEAASDAFRDWKTTTAYERAGFLWRWHELINHHKQELAELMTKEQGKPLKEALGEIEYANSFIAWYAEEGKRVYGETIPASKPDKRILVQKQPIGVMAAITPWNFPAAMITRKVGPALAAGCTVLIKPAEQTPLTAIRLVELAHEAGAPNGIINIVTGDAATISNVWLSDSRVRKLSFTGSTEVGKHLMKKSADTMKRISLELGGQAPFIVLEDADLDKAVKGAIASKFRNAGQTCICSNRFYVHESILDSFTEKLKDTVAQLKVGDGLDSETDIGPLIDKDGFEKVQKHIQDAINNGAELVTGGTGSSENGYFIDPTVLVNTNEGMLCMQEETFGPVLPVSSFTDEKEAIKRANDSSFGLAGYLYTENISKALRLAEELEYGIVGLNDGAPSTAQAPFGGFKESGLGREGGHFGIEEYLETKYISIGL</sequence>
<dbReference type="InterPro" id="IPR016162">
    <property type="entry name" value="Ald_DH_N"/>
</dbReference>
<keyword evidence="5" id="KW-1185">Reference proteome</keyword>
<evidence type="ECO:0000313" key="5">
    <source>
        <dbReference type="Proteomes" id="UP000192527"/>
    </source>
</evidence>
<organism evidence="4 5">
    <name type="scientific">Halobacillus mangrovi</name>
    <dbReference type="NCBI Taxonomy" id="402384"/>
    <lineage>
        <taxon>Bacteria</taxon>
        <taxon>Bacillati</taxon>
        <taxon>Bacillota</taxon>
        <taxon>Bacilli</taxon>
        <taxon>Bacillales</taxon>
        <taxon>Bacillaceae</taxon>
        <taxon>Halobacillus</taxon>
    </lineage>
</organism>
<dbReference type="SUPFAM" id="SSF53720">
    <property type="entry name" value="ALDH-like"/>
    <property type="match status" value="1"/>
</dbReference>
<dbReference type="PANTHER" id="PTHR43353:SF5">
    <property type="entry name" value="SUCCINATE-SEMIALDEHYDE DEHYDROGENASE, MITOCHONDRIAL"/>
    <property type="match status" value="1"/>
</dbReference>
<accession>A0A1W5ZZ32</accession>
<evidence type="ECO:0000313" key="4">
    <source>
        <dbReference type="EMBL" id="ARI78524.1"/>
    </source>
</evidence>
<dbReference type="PANTHER" id="PTHR43353">
    <property type="entry name" value="SUCCINATE-SEMIALDEHYDE DEHYDROGENASE, MITOCHONDRIAL"/>
    <property type="match status" value="1"/>
</dbReference>
<dbReference type="GO" id="GO:0009450">
    <property type="term" value="P:gamma-aminobutyric acid catabolic process"/>
    <property type="evidence" value="ECO:0007669"/>
    <property type="project" value="InterPro"/>
</dbReference>
<dbReference type="Pfam" id="PF00171">
    <property type="entry name" value="Aldedh"/>
    <property type="match status" value="1"/>
</dbReference>
<evidence type="ECO:0000259" key="3">
    <source>
        <dbReference type="Pfam" id="PF00171"/>
    </source>
</evidence>
<dbReference type="PROSITE" id="PS00070">
    <property type="entry name" value="ALDEHYDE_DEHYDR_CYS"/>
    <property type="match status" value="1"/>
</dbReference>
<dbReference type="InterPro" id="IPR016161">
    <property type="entry name" value="Ald_DH/histidinol_DH"/>
</dbReference>
<dbReference type="FunFam" id="3.40.605.10:FF:000005">
    <property type="entry name" value="Succinate-semialdehyde dehydrogenase I"/>
    <property type="match status" value="1"/>
</dbReference>
<dbReference type="AlphaFoldDB" id="A0A1W5ZZ32"/>
<gene>
    <name evidence="4" type="primary">gabD</name>
    <name evidence="4" type="ORF">HM131_17515</name>
</gene>
<comment type="similarity">
    <text evidence="1">Belongs to the aldehyde dehydrogenase family.</text>
</comment>
<dbReference type="CDD" id="cd07103">
    <property type="entry name" value="ALDH_F5_SSADH_GabD"/>
    <property type="match status" value="1"/>
</dbReference>
<dbReference type="OrthoDB" id="9762913at2"/>
<dbReference type="FunFam" id="3.40.605.10:FF:000026">
    <property type="entry name" value="Aldehyde dehydrogenase, putative"/>
    <property type="match status" value="1"/>
</dbReference>
<evidence type="ECO:0000256" key="1">
    <source>
        <dbReference type="ARBA" id="ARBA00009986"/>
    </source>
</evidence>
<dbReference type="InterPro" id="IPR050740">
    <property type="entry name" value="Aldehyde_DH_Superfamily"/>
</dbReference>
<dbReference type="Gene3D" id="3.40.605.10">
    <property type="entry name" value="Aldehyde Dehydrogenase, Chain A, domain 1"/>
    <property type="match status" value="1"/>
</dbReference>
<dbReference type="InterPro" id="IPR015590">
    <property type="entry name" value="Aldehyde_DH_dom"/>
</dbReference>
<reference evidence="4 5" key="1">
    <citation type="submission" date="2017-04" db="EMBL/GenBank/DDBJ databases">
        <title>The whole genome sequencing and assembly of Halobacillus mangrovi strain.</title>
        <authorList>
            <person name="Lee S.-J."/>
            <person name="Park M.-K."/>
            <person name="Kim J.-Y."/>
            <person name="Lee Y.-J."/>
            <person name="Yi H."/>
            <person name="Bahn Y.-S."/>
            <person name="Kim J.F."/>
            <person name="Lee D.-W."/>
        </authorList>
    </citation>
    <scope>NUCLEOTIDE SEQUENCE [LARGE SCALE GENOMIC DNA]</scope>
    <source>
        <strain evidence="4 5">KTB 131</strain>
    </source>
</reference>
<dbReference type="NCBIfam" id="TIGR01780">
    <property type="entry name" value="SSADH"/>
    <property type="match status" value="1"/>
</dbReference>
<dbReference type="STRING" id="402384.HM131_17515"/>
<feature type="domain" description="Aldehyde dehydrogenase" evidence="3">
    <location>
        <begin position="15"/>
        <end position="468"/>
    </location>
</feature>
<dbReference type="KEGG" id="hmn:HM131_17515"/>
<name>A0A1W5ZZ32_9BACI</name>
<dbReference type="InterPro" id="IPR016160">
    <property type="entry name" value="Ald_DH_CS_CYS"/>
</dbReference>
<dbReference type="InterPro" id="IPR010102">
    <property type="entry name" value="Succ_semiAld_DH"/>
</dbReference>
<dbReference type="GO" id="GO:0004777">
    <property type="term" value="F:succinate-semialdehyde dehydrogenase (NAD+) activity"/>
    <property type="evidence" value="ECO:0007669"/>
    <property type="project" value="TreeGrafter"/>
</dbReference>
<protein>
    <submittedName>
        <fullName evidence="4">Succinate-semialdehyde dehydrogenase (NADP(+))</fullName>
    </submittedName>
</protein>
<dbReference type="Proteomes" id="UP000192527">
    <property type="component" value="Chromosome"/>
</dbReference>
<dbReference type="EMBL" id="CP020772">
    <property type="protein sequence ID" value="ARI78524.1"/>
    <property type="molecule type" value="Genomic_DNA"/>
</dbReference>
<dbReference type="Gene3D" id="3.40.309.10">
    <property type="entry name" value="Aldehyde Dehydrogenase, Chain A, domain 2"/>
    <property type="match status" value="1"/>
</dbReference>